<evidence type="ECO:0000256" key="2">
    <source>
        <dbReference type="ARBA" id="ARBA00004389"/>
    </source>
</evidence>
<dbReference type="GO" id="GO:0005789">
    <property type="term" value="C:endoplasmic reticulum membrane"/>
    <property type="evidence" value="ECO:0007669"/>
    <property type="project" value="UniProtKB-SubCell"/>
</dbReference>
<keyword evidence="4" id="KW-0805">Transcription regulation</keyword>
<evidence type="ECO:0000256" key="8">
    <source>
        <dbReference type="SAM" id="MobiDB-lite"/>
    </source>
</evidence>
<dbReference type="InterPro" id="IPR046347">
    <property type="entry name" value="bZIP_sf"/>
</dbReference>
<keyword evidence="5" id="KW-0238">DNA-binding</keyword>
<dbReference type="PANTHER" id="PTHR47416">
    <property type="entry name" value="BASIC-LEUCINE ZIPPER TRANSCRIPTION FACTOR F-RELATED"/>
    <property type="match status" value="1"/>
</dbReference>
<evidence type="ECO:0000259" key="9">
    <source>
        <dbReference type="PROSITE" id="PS50217"/>
    </source>
</evidence>
<dbReference type="PANTHER" id="PTHR47416:SF8">
    <property type="entry name" value="BASIC-LEUCINE ZIPPER TRANSCRIPTION FACTOR E-RELATED"/>
    <property type="match status" value="1"/>
</dbReference>
<dbReference type="GO" id="GO:0003700">
    <property type="term" value="F:DNA-binding transcription factor activity"/>
    <property type="evidence" value="ECO:0007669"/>
    <property type="project" value="InterPro"/>
</dbReference>
<dbReference type="EMBL" id="JACTNZ010000006">
    <property type="protein sequence ID" value="KAG5542685.1"/>
    <property type="molecule type" value="Genomic_DNA"/>
</dbReference>
<dbReference type="PROSITE" id="PS50217">
    <property type="entry name" value="BZIP"/>
    <property type="match status" value="1"/>
</dbReference>
<evidence type="ECO:0000313" key="11">
    <source>
        <dbReference type="Proteomes" id="UP000823749"/>
    </source>
</evidence>
<feature type="region of interest" description="Disordered" evidence="8">
    <location>
        <begin position="307"/>
        <end position="339"/>
    </location>
</feature>
<evidence type="ECO:0000256" key="6">
    <source>
        <dbReference type="ARBA" id="ARBA00023163"/>
    </source>
</evidence>
<keyword evidence="7" id="KW-0539">Nucleus</keyword>
<feature type="region of interest" description="Disordered" evidence="8">
    <location>
        <begin position="96"/>
        <end position="154"/>
    </location>
</feature>
<evidence type="ECO:0000256" key="5">
    <source>
        <dbReference type="ARBA" id="ARBA00023125"/>
    </source>
</evidence>
<accession>A0AAV6JSF2</accession>
<evidence type="ECO:0000256" key="1">
    <source>
        <dbReference type="ARBA" id="ARBA00004123"/>
    </source>
</evidence>
<feature type="domain" description="BZIP" evidence="9">
    <location>
        <begin position="135"/>
        <end position="177"/>
    </location>
</feature>
<dbReference type="SUPFAM" id="SSF57959">
    <property type="entry name" value="Leucine zipper domain"/>
    <property type="match status" value="1"/>
</dbReference>
<evidence type="ECO:0000256" key="3">
    <source>
        <dbReference type="ARBA" id="ARBA00007163"/>
    </source>
</evidence>
<keyword evidence="11" id="KW-1185">Reference proteome</keyword>
<comment type="subcellular location">
    <subcellularLocation>
        <location evidence="2">Endoplasmic reticulum membrane</location>
        <topology evidence="2">Single-pass membrane protein</topology>
    </subcellularLocation>
    <subcellularLocation>
        <location evidence="1">Nucleus</location>
    </subcellularLocation>
</comment>
<sequence length="339" mass="36937">MGDSGFSNNEVAGQYDWILDGIPDDLSLFFDDIPLSDVTDSSPDSLPLTIDDIDQILLGDDDNEESRRDTVVAEQQLDIFSDYLLDSPVESNHSAEIVDLTDGGKNVNSPSSSSEEEHRDVILPQDDSGDGGDPTNKKRQRQLRNRDAAVRSRERKKMYVRDLQMKTKYLEGECRRLGMLLQCCCAENQALRLSLQNAKAFDASMTKQESAVLLLGVLVSPFNQDTDIEIGGSFADFLFGCLGVLVSPFNQDTDIEIGGSFALVELVRVASLGATPAVAFRPLRSSYKGIPAVGFPALVPGHHLPAHSARTAPVRSGNSSSRKRGQEKSGKSGCKKARK</sequence>
<dbReference type="InterPro" id="IPR004827">
    <property type="entry name" value="bZIP"/>
</dbReference>
<protein>
    <recommendedName>
        <fullName evidence="9">BZIP domain-containing protein</fullName>
    </recommendedName>
</protein>
<dbReference type="AlphaFoldDB" id="A0AAV6JSF2"/>
<dbReference type="PROSITE" id="PS00036">
    <property type="entry name" value="BZIP_BASIC"/>
    <property type="match status" value="1"/>
</dbReference>
<dbReference type="Gene3D" id="1.20.5.170">
    <property type="match status" value="1"/>
</dbReference>
<dbReference type="SMART" id="SM00338">
    <property type="entry name" value="BRLZ"/>
    <property type="match status" value="1"/>
</dbReference>
<evidence type="ECO:0000256" key="7">
    <source>
        <dbReference type="ARBA" id="ARBA00023242"/>
    </source>
</evidence>
<gene>
    <name evidence="10" type="ORF">RHGRI_015722</name>
</gene>
<dbReference type="CDD" id="cd14704">
    <property type="entry name" value="bZIP_HY5-like"/>
    <property type="match status" value="1"/>
</dbReference>
<comment type="caution">
    <text evidence="10">The sequence shown here is derived from an EMBL/GenBank/DDBJ whole genome shotgun (WGS) entry which is preliminary data.</text>
</comment>
<dbReference type="GO" id="GO:0005634">
    <property type="term" value="C:nucleus"/>
    <property type="evidence" value="ECO:0007669"/>
    <property type="project" value="UniProtKB-SubCell"/>
</dbReference>
<keyword evidence="6" id="KW-0804">Transcription</keyword>
<evidence type="ECO:0000256" key="4">
    <source>
        <dbReference type="ARBA" id="ARBA00023015"/>
    </source>
</evidence>
<dbReference type="Proteomes" id="UP000823749">
    <property type="component" value="Chromosome 6"/>
</dbReference>
<name>A0AAV6JSF2_9ERIC</name>
<feature type="compositionally biased region" description="Basic and acidic residues" evidence="8">
    <location>
        <begin position="144"/>
        <end position="154"/>
    </location>
</feature>
<reference evidence="10 11" key="1">
    <citation type="submission" date="2020-08" db="EMBL/GenBank/DDBJ databases">
        <title>Plant Genome Project.</title>
        <authorList>
            <person name="Zhang R.-G."/>
        </authorList>
    </citation>
    <scope>NUCLEOTIDE SEQUENCE [LARGE SCALE GENOMIC DNA]</scope>
    <source>
        <strain evidence="10">WSP0</strain>
        <tissue evidence="10">Leaf</tissue>
    </source>
</reference>
<evidence type="ECO:0000313" key="10">
    <source>
        <dbReference type="EMBL" id="KAG5542685.1"/>
    </source>
</evidence>
<dbReference type="Pfam" id="PF00170">
    <property type="entry name" value="bZIP_1"/>
    <property type="match status" value="1"/>
</dbReference>
<comment type="similarity">
    <text evidence="3">Belongs to the bZIP family.</text>
</comment>
<dbReference type="GO" id="GO:0003677">
    <property type="term" value="F:DNA binding"/>
    <property type="evidence" value="ECO:0007669"/>
    <property type="project" value="UniProtKB-KW"/>
</dbReference>
<organism evidence="10 11">
    <name type="scientific">Rhododendron griersonianum</name>
    <dbReference type="NCBI Taxonomy" id="479676"/>
    <lineage>
        <taxon>Eukaryota</taxon>
        <taxon>Viridiplantae</taxon>
        <taxon>Streptophyta</taxon>
        <taxon>Embryophyta</taxon>
        <taxon>Tracheophyta</taxon>
        <taxon>Spermatophyta</taxon>
        <taxon>Magnoliopsida</taxon>
        <taxon>eudicotyledons</taxon>
        <taxon>Gunneridae</taxon>
        <taxon>Pentapetalae</taxon>
        <taxon>asterids</taxon>
        <taxon>Ericales</taxon>
        <taxon>Ericaceae</taxon>
        <taxon>Ericoideae</taxon>
        <taxon>Rhodoreae</taxon>
        <taxon>Rhododendron</taxon>
    </lineage>
</organism>
<proteinExistence type="inferred from homology"/>